<protein>
    <submittedName>
        <fullName evidence="1">Putative ovule protein</fullName>
    </submittedName>
</protein>
<reference evidence="1" key="1">
    <citation type="submission" date="2015-12" db="EMBL/GenBank/DDBJ databases">
        <title>Gene expression during late stages of embryo sac development: a critical building block for successful pollen-pistil interactions.</title>
        <authorList>
            <person name="Liu Y."/>
            <person name="Joly V."/>
            <person name="Sabar M."/>
            <person name="Matton D.P."/>
        </authorList>
    </citation>
    <scope>NUCLEOTIDE SEQUENCE</scope>
</reference>
<feature type="non-terminal residue" evidence="1">
    <location>
        <position position="1"/>
    </location>
</feature>
<dbReference type="Gene3D" id="3.30.530.20">
    <property type="match status" value="1"/>
</dbReference>
<proteinExistence type="predicted"/>
<evidence type="ECO:0000313" key="1">
    <source>
        <dbReference type="EMBL" id="JAP10943.1"/>
    </source>
</evidence>
<dbReference type="InterPro" id="IPR023393">
    <property type="entry name" value="START-like_dom_sf"/>
</dbReference>
<dbReference type="EMBL" id="GEDG01032197">
    <property type="protein sequence ID" value="JAP10943.1"/>
    <property type="molecule type" value="Transcribed_RNA"/>
</dbReference>
<name>A0A0V0GRR8_SOLCH</name>
<accession>A0A0V0GRR8</accession>
<sequence>KHHLHEPKENQCSSFLVKHIRAPVHLVRFPLLSLSLNAFTAIFLSVDRLIYFQLCVIDDYPFKYLEVKH</sequence>
<dbReference type="AlphaFoldDB" id="A0A0V0GRR8"/>
<organism evidence="1">
    <name type="scientific">Solanum chacoense</name>
    <name type="common">Chaco potato</name>
    <dbReference type="NCBI Taxonomy" id="4108"/>
    <lineage>
        <taxon>Eukaryota</taxon>
        <taxon>Viridiplantae</taxon>
        <taxon>Streptophyta</taxon>
        <taxon>Embryophyta</taxon>
        <taxon>Tracheophyta</taxon>
        <taxon>Spermatophyta</taxon>
        <taxon>Magnoliopsida</taxon>
        <taxon>eudicotyledons</taxon>
        <taxon>Gunneridae</taxon>
        <taxon>Pentapetalae</taxon>
        <taxon>asterids</taxon>
        <taxon>lamiids</taxon>
        <taxon>Solanales</taxon>
        <taxon>Solanaceae</taxon>
        <taxon>Solanoideae</taxon>
        <taxon>Solaneae</taxon>
        <taxon>Solanum</taxon>
    </lineage>
</organism>